<dbReference type="RefSeq" id="WP_157305805.1">
    <property type="nucleotide sequence ID" value="NZ_WRXN01000003.1"/>
</dbReference>
<dbReference type="GO" id="GO:0016887">
    <property type="term" value="F:ATP hydrolysis activity"/>
    <property type="evidence" value="ECO:0007669"/>
    <property type="project" value="InterPro"/>
</dbReference>
<dbReference type="SUPFAM" id="SSF52540">
    <property type="entry name" value="P-loop containing nucleoside triphosphate hydrolases"/>
    <property type="match status" value="1"/>
</dbReference>
<dbReference type="Gene3D" id="3.40.50.300">
    <property type="entry name" value="P-loop containing nucleotide triphosphate hydrolases"/>
    <property type="match status" value="1"/>
</dbReference>
<dbReference type="Pfam" id="PF13304">
    <property type="entry name" value="AAA_21"/>
    <property type="match status" value="1"/>
</dbReference>
<evidence type="ECO:0000313" key="2">
    <source>
        <dbReference type="EMBL" id="MVT08382.1"/>
    </source>
</evidence>
<gene>
    <name evidence="2" type="ORF">GO493_08945</name>
</gene>
<proteinExistence type="predicted"/>
<feature type="domain" description="ATPase AAA-type core" evidence="1">
    <location>
        <begin position="47"/>
        <end position="357"/>
    </location>
</feature>
<dbReference type="EMBL" id="WRXN01000003">
    <property type="protein sequence ID" value="MVT08382.1"/>
    <property type="molecule type" value="Genomic_DNA"/>
</dbReference>
<accession>A0A7K1U1Y3</accession>
<evidence type="ECO:0000259" key="1">
    <source>
        <dbReference type="Pfam" id="PF13304"/>
    </source>
</evidence>
<dbReference type="InterPro" id="IPR027417">
    <property type="entry name" value="P-loop_NTPase"/>
</dbReference>
<dbReference type="AlphaFoldDB" id="A0A7K1U1Y3"/>
<evidence type="ECO:0000313" key="3">
    <source>
        <dbReference type="Proteomes" id="UP000461730"/>
    </source>
</evidence>
<comment type="caution">
    <text evidence="2">The sequence shown here is derived from an EMBL/GenBank/DDBJ whole genome shotgun (WGS) entry which is preliminary data.</text>
</comment>
<protein>
    <submittedName>
        <fullName evidence="2">AAA family ATPase</fullName>
    </submittedName>
</protein>
<reference evidence="2 3" key="1">
    <citation type="submission" date="2019-12" db="EMBL/GenBank/DDBJ databases">
        <title>Chitinophaga sp. strain ysch24 (GDMCC 1.1355), whole genome shotgun sequence.</title>
        <authorList>
            <person name="Zhang X."/>
        </authorList>
    </citation>
    <scope>NUCLEOTIDE SEQUENCE [LARGE SCALE GENOMIC DNA]</scope>
    <source>
        <strain evidence="3">ysch24</strain>
    </source>
</reference>
<sequence>MLVYFKVGNYKSIKKPLVINFEATSIGDHQNTNVIEKIGAKLLKTILLYGANASGKSKILDAFVTYRSLILKSTSYHSTSTLPIQPFKLNTETVGQPSIFEAEFIVNNKRYRYGFEADKEMIQTEWLLEVKKTTQSPVYLRIKQDFKINFKKFQNSEGLENKCNENVLFLSVADQWNVPLAKEIYKWFHEMVTIHGLNDHAYKNRTNELFEKPEYKELINSLMAHADLGIKSVNVVKFMDAQKEDLQKRRVLSTNNSDADNHSRVFARHHVYDSEGKIAGEESFDMSTYESEGTKKFYNFLGAILYSIKNGHFVVIDELDARFHTLLTKAIIGLFNSELVNSGSQLLAASHDIAVVDHELLRRDQIYIVEKDNFVATNVTNLAEYKTVRKETPFAKNYLEGKYGGIPFIENLENFLKNGKE</sequence>
<dbReference type="GO" id="GO:0005524">
    <property type="term" value="F:ATP binding"/>
    <property type="evidence" value="ECO:0007669"/>
    <property type="project" value="InterPro"/>
</dbReference>
<name>A0A7K1U1Y3_9BACT</name>
<dbReference type="InterPro" id="IPR003959">
    <property type="entry name" value="ATPase_AAA_core"/>
</dbReference>
<dbReference type="PANTHER" id="PTHR40396">
    <property type="entry name" value="ATPASE-LIKE PROTEIN"/>
    <property type="match status" value="1"/>
</dbReference>
<keyword evidence="3" id="KW-1185">Reference proteome</keyword>
<dbReference type="Proteomes" id="UP000461730">
    <property type="component" value="Unassembled WGS sequence"/>
</dbReference>
<organism evidence="2 3">
    <name type="scientific">Chitinophaga tropicalis</name>
    <dbReference type="NCBI Taxonomy" id="2683588"/>
    <lineage>
        <taxon>Bacteria</taxon>
        <taxon>Pseudomonadati</taxon>
        <taxon>Bacteroidota</taxon>
        <taxon>Chitinophagia</taxon>
        <taxon>Chitinophagales</taxon>
        <taxon>Chitinophagaceae</taxon>
        <taxon>Chitinophaga</taxon>
    </lineage>
</organism>
<dbReference type="PANTHER" id="PTHR40396:SF1">
    <property type="entry name" value="ATPASE AAA-TYPE CORE DOMAIN-CONTAINING PROTEIN"/>
    <property type="match status" value="1"/>
</dbReference>